<dbReference type="PROSITE" id="PS50994">
    <property type="entry name" value="INTEGRASE"/>
    <property type="match status" value="1"/>
</dbReference>
<dbReference type="Pfam" id="PF00665">
    <property type="entry name" value="rve"/>
    <property type="match status" value="1"/>
</dbReference>
<protein>
    <submittedName>
        <fullName evidence="2">DDE-type integrase/transposase/recombinase</fullName>
    </submittedName>
</protein>
<dbReference type="InterPro" id="IPR001584">
    <property type="entry name" value="Integrase_cat-core"/>
</dbReference>
<proteinExistence type="predicted"/>
<dbReference type="InterPro" id="IPR015378">
    <property type="entry name" value="Transposase-like_Mu_C"/>
</dbReference>
<dbReference type="Gene3D" id="3.30.420.10">
    <property type="entry name" value="Ribonuclease H-like superfamily/Ribonuclease H"/>
    <property type="match status" value="1"/>
</dbReference>
<organism evidence="2 3">
    <name type="scientific">Granulicella cerasi</name>
    <dbReference type="NCBI Taxonomy" id="741063"/>
    <lineage>
        <taxon>Bacteria</taxon>
        <taxon>Pseudomonadati</taxon>
        <taxon>Acidobacteriota</taxon>
        <taxon>Terriglobia</taxon>
        <taxon>Terriglobales</taxon>
        <taxon>Acidobacteriaceae</taxon>
        <taxon>Granulicella</taxon>
    </lineage>
</organism>
<evidence type="ECO:0000313" key="2">
    <source>
        <dbReference type="EMBL" id="MFC6645472.1"/>
    </source>
</evidence>
<dbReference type="RefSeq" id="WP_390234617.1">
    <property type="nucleotide sequence ID" value="NZ_JBHSWI010000001.1"/>
</dbReference>
<dbReference type="Proteomes" id="UP001596391">
    <property type="component" value="Unassembled WGS sequence"/>
</dbReference>
<dbReference type="SUPFAM" id="SSF53098">
    <property type="entry name" value="Ribonuclease H-like"/>
    <property type="match status" value="1"/>
</dbReference>
<dbReference type="EMBL" id="JBHSWI010000001">
    <property type="protein sequence ID" value="MFC6645472.1"/>
    <property type="molecule type" value="Genomic_DNA"/>
</dbReference>
<dbReference type="InterPro" id="IPR012337">
    <property type="entry name" value="RNaseH-like_sf"/>
</dbReference>
<keyword evidence="3" id="KW-1185">Reference proteome</keyword>
<feature type="domain" description="Integrase catalytic" evidence="1">
    <location>
        <begin position="186"/>
        <end position="320"/>
    </location>
</feature>
<comment type="caution">
    <text evidence="2">The sequence shown here is derived from an EMBL/GenBank/DDBJ whole genome shotgun (WGS) entry which is preliminary data.</text>
</comment>
<accession>A0ABW1ZAB5</accession>
<evidence type="ECO:0000313" key="3">
    <source>
        <dbReference type="Proteomes" id="UP001596391"/>
    </source>
</evidence>
<dbReference type="Pfam" id="PF09299">
    <property type="entry name" value="Mu-transpos_C"/>
    <property type="match status" value="1"/>
</dbReference>
<sequence>MLSAEAERQAMERLSILQPLLDFCDNAAARERMRASLRFADGRRINTSDDLALYLVELHKDSKHRVSRPTLWRWKKAYTDPKQGGLSALARKVREDKGTSQWAKRWPEAAKMVAAAYMDAWQSKRTAYRALERQYAKYGMAANDVPSYEAVCDFLSSLPAAPVVLAREGERAYAARFATYLTRGYEDIAPNSVWVSDHCIHDVEVRNDCFDGVAENAPMRLRLTALMDLRSRMIVGATWTPEGSSRSISTVLAQAVRRFGPCDTFYCDNGKDFQKVGRFAAAANQSEHVSEDMLQIERAGALRMLGIKVQYCIKYHPQSKPIERMFRTMHLGLDAILPHYTTGNMYTRPDRANEDGALHRKLVRIDKGHLSPLIPASHFIRMAATWLFDDYNQRHKHEGRGMKGRTAAEIFFAGWSEQSRRHVEESTLDMLLWQRENRVVRNGAVLINNRRMIGATPYDVQQLHLIAKAGEERTNVIVCFDPNAPERAVVTDLDGHKVCDVRQEEHVTQSAAANAAIAASMQERRTLRNDTAASIRKLRHDVVRSGHTTAAQDLHERAMLPMAVGDHITQRAMQTQVVNTQVPSKHLHAEDIGDMLAATLAGANQ</sequence>
<dbReference type="InterPro" id="IPR036397">
    <property type="entry name" value="RNaseH_sf"/>
</dbReference>
<gene>
    <name evidence="2" type="ORF">ACFQBQ_07705</name>
</gene>
<reference evidence="3" key="1">
    <citation type="journal article" date="2019" name="Int. J. Syst. Evol. Microbiol.">
        <title>The Global Catalogue of Microorganisms (GCM) 10K type strain sequencing project: providing services to taxonomists for standard genome sequencing and annotation.</title>
        <authorList>
            <consortium name="The Broad Institute Genomics Platform"/>
            <consortium name="The Broad Institute Genome Sequencing Center for Infectious Disease"/>
            <person name="Wu L."/>
            <person name="Ma J."/>
        </authorList>
    </citation>
    <scope>NUCLEOTIDE SEQUENCE [LARGE SCALE GENOMIC DNA]</scope>
    <source>
        <strain evidence="3">CGMCC 1.16026</strain>
    </source>
</reference>
<evidence type="ECO:0000259" key="1">
    <source>
        <dbReference type="PROSITE" id="PS50994"/>
    </source>
</evidence>
<name>A0ABW1ZAB5_9BACT</name>